<dbReference type="InterPro" id="IPR015424">
    <property type="entry name" value="PyrdxlP-dep_Trfase"/>
</dbReference>
<name>A0A7J7LDU1_9MAGN</name>
<accession>A0A7J7LDU1</accession>
<protein>
    <recommendedName>
        <fullName evidence="2">Aminotransferase class I/classII large domain-containing protein</fullName>
    </recommendedName>
</protein>
<evidence type="ECO:0000313" key="3">
    <source>
        <dbReference type="EMBL" id="KAF6140712.1"/>
    </source>
</evidence>
<dbReference type="Proteomes" id="UP000541444">
    <property type="component" value="Unassembled WGS sequence"/>
</dbReference>
<dbReference type="PANTHER" id="PTHR47087:SF1">
    <property type="entry name" value="METHIONINE S-METHYLTRANSFERASE"/>
    <property type="match status" value="1"/>
</dbReference>
<organism evidence="3 4">
    <name type="scientific">Kingdonia uniflora</name>
    <dbReference type="NCBI Taxonomy" id="39325"/>
    <lineage>
        <taxon>Eukaryota</taxon>
        <taxon>Viridiplantae</taxon>
        <taxon>Streptophyta</taxon>
        <taxon>Embryophyta</taxon>
        <taxon>Tracheophyta</taxon>
        <taxon>Spermatophyta</taxon>
        <taxon>Magnoliopsida</taxon>
        <taxon>Ranunculales</taxon>
        <taxon>Circaeasteraceae</taxon>
        <taxon>Kingdonia</taxon>
    </lineage>
</organism>
<dbReference type="GO" id="GO:0030170">
    <property type="term" value="F:pyridoxal phosphate binding"/>
    <property type="evidence" value="ECO:0007669"/>
    <property type="project" value="InterPro"/>
</dbReference>
<dbReference type="SUPFAM" id="SSF53383">
    <property type="entry name" value="PLP-dependent transferases"/>
    <property type="match status" value="1"/>
</dbReference>
<feature type="domain" description="Aminotransferase class I/classII large" evidence="2">
    <location>
        <begin position="391"/>
        <end position="519"/>
    </location>
</feature>
<sequence>MPIFYDMVSTGGRYTEERLLVSRNYEFDPKDPGEPLKRKAFHLALKVSRRKAEVEEELHRIIRGFFGRIDNLATDQDQLIEIFQEAGWKRSRTKGLEMSIIRGKMLAKNKRAANASLPPNNPSLTGYNTNTEIDAVLGESFIKNKRKRRIKTVMGEAIGRLEGSGDLANRLVAYKNIEKELTAENAKLNTTLNRYKLEANKAKEAALAEVKKVLEKEYKEALLPCDDSSDDDVPQTLDVRGGTEVANNEVTMEVESDLPGEVANVQELLAFLLDGLHEDLNCVKLKAYIELKDANVTREIAVIVFYGDGTTLPMPFSVIVLKDGSCKDLLETRSIEYYLMSEKNLLLAEFSSGACPVKAAFFESFAKQNMIESKTDVKLGIQMLIKRKYGFPSDSCTEFIYGDSPLALFNKLVLCCIQEGGTLCFATGTNMNYVVAAKFLKSNVVNIPTNINTRFKLTVDALTKLLQGVDKPWVYLSGPTINPTDLLYSNEEVQEILSVSAKFGSRVVIDTSFSGLEFNIEGWGGWNLEESLLKLDLLPKSSFCVSLLGGLSFEMLIDRLAFGFMVLNQPLLVEAFHTFPGLSKPHNTVKYAIKKLLDMNDQKVGGPFETLLEQKRIQRSRLLRLMEILLKCGWDAVECCGSVSMVAKTSVHLGTTSNLKLYLKLSDSNIRETFLKSTGLCINSDSWIGIPAYCRLMFALEDGVFEKALECIT</sequence>
<reference evidence="3 4" key="1">
    <citation type="journal article" date="2020" name="IScience">
        <title>Genome Sequencing of the Endangered Kingdonia uniflora (Circaeasteraceae, Ranunculales) Reveals Potential Mechanisms of Evolutionary Specialization.</title>
        <authorList>
            <person name="Sun Y."/>
            <person name="Deng T."/>
            <person name="Zhang A."/>
            <person name="Moore M.J."/>
            <person name="Landis J.B."/>
            <person name="Lin N."/>
            <person name="Zhang H."/>
            <person name="Zhang X."/>
            <person name="Huang J."/>
            <person name="Zhang X."/>
            <person name="Sun H."/>
            <person name="Wang H."/>
        </authorList>
    </citation>
    <scope>NUCLEOTIDE SEQUENCE [LARGE SCALE GENOMIC DNA]</scope>
    <source>
        <strain evidence="3">TB1705</strain>
        <tissue evidence="3">Leaf</tissue>
    </source>
</reference>
<dbReference type="InterPro" id="IPR015421">
    <property type="entry name" value="PyrdxlP-dep_Trfase_major"/>
</dbReference>
<comment type="caution">
    <text evidence="3">The sequence shown here is derived from an EMBL/GenBank/DDBJ whole genome shotgun (WGS) entry which is preliminary data.</text>
</comment>
<keyword evidence="4" id="KW-1185">Reference proteome</keyword>
<dbReference type="AlphaFoldDB" id="A0A7J7LDU1"/>
<evidence type="ECO:0000256" key="1">
    <source>
        <dbReference type="SAM" id="Coils"/>
    </source>
</evidence>
<dbReference type="Pfam" id="PF00155">
    <property type="entry name" value="Aminotran_1_2"/>
    <property type="match status" value="1"/>
</dbReference>
<dbReference type="OrthoDB" id="540004at2759"/>
<evidence type="ECO:0000313" key="4">
    <source>
        <dbReference type="Proteomes" id="UP000541444"/>
    </source>
</evidence>
<dbReference type="InterPro" id="IPR004839">
    <property type="entry name" value="Aminotransferase_I/II_large"/>
</dbReference>
<keyword evidence="1" id="KW-0175">Coiled coil</keyword>
<dbReference type="PANTHER" id="PTHR47087">
    <property type="entry name" value="METHIONINE S-METHYLTRANSFERASE"/>
    <property type="match status" value="1"/>
</dbReference>
<proteinExistence type="predicted"/>
<gene>
    <name evidence="3" type="ORF">GIB67_035139</name>
</gene>
<feature type="coiled-coil region" evidence="1">
    <location>
        <begin position="174"/>
        <end position="205"/>
    </location>
</feature>
<dbReference type="Gene3D" id="3.40.640.10">
    <property type="entry name" value="Type I PLP-dependent aspartate aminotransferase-like (Major domain)"/>
    <property type="match status" value="1"/>
</dbReference>
<dbReference type="EMBL" id="JACGCM010002352">
    <property type="protein sequence ID" value="KAF6140712.1"/>
    <property type="molecule type" value="Genomic_DNA"/>
</dbReference>
<evidence type="ECO:0000259" key="2">
    <source>
        <dbReference type="Pfam" id="PF00155"/>
    </source>
</evidence>